<keyword evidence="3" id="KW-1185">Reference proteome</keyword>
<proteinExistence type="predicted"/>
<feature type="region of interest" description="Disordered" evidence="1">
    <location>
        <begin position="22"/>
        <end position="68"/>
    </location>
</feature>
<name>A0A6V8L1A1_9ACTN</name>
<evidence type="ECO:0000313" key="3">
    <source>
        <dbReference type="Proteomes" id="UP000482960"/>
    </source>
</evidence>
<reference evidence="2 3" key="1">
    <citation type="submission" date="2020-03" db="EMBL/GenBank/DDBJ databases">
        <title>Whole genome shotgun sequence of Phytohabitans rumicis NBRC 108638.</title>
        <authorList>
            <person name="Komaki H."/>
            <person name="Tamura T."/>
        </authorList>
    </citation>
    <scope>NUCLEOTIDE SEQUENCE [LARGE SCALE GENOMIC DNA]</scope>
    <source>
        <strain evidence="2 3">NBRC 108638</strain>
    </source>
</reference>
<evidence type="ECO:0000256" key="1">
    <source>
        <dbReference type="SAM" id="MobiDB-lite"/>
    </source>
</evidence>
<dbReference type="EMBL" id="BLPG01000001">
    <property type="protein sequence ID" value="GFJ88581.1"/>
    <property type="molecule type" value="Genomic_DNA"/>
</dbReference>
<protein>
    <submittedName>
        <fullName evidence="2">Uncharacterized protein</fullName>
    </submittedName>
</protein>
<sequence>MPVESFSVHADPDELEAQRLAAAVHGSEATSGSARRADKPAPATSGRGKVTARGQGGPQQRRYAFRRS</sequence>
<gene>
    <name evidence="2" type="ORF">Prum_022230</name>
</gene>
<organism evidence="2 3">
    <name type="scientific">Phytohabitans rumicis</name>
    <dbReference type="NCBI Taxonomy" id="1076125"/>
    <lineage>
        <taxon>Bacteria</taxon>
        <taxon>Bacillati</taxon>
        <taxon>Actinomycetota</taxon>
        <taxon>Actinomycetes</taxon>
        <taxon>Micromonosporales</taxon>
        <taxon>Micromonosporaceae</taxon>
    </lineage>
</organism>
<dbReference type="RefSeq" id="WP_173075981.1">
    <property type="nucleotide sequence ID" value="NZ_BAABJB010000015.1"/>
</dbReference>
<accession>A0A6V8L1A1</accession>
<reference evidence="2 3" key="2">
    <citation type="submission" date="2020-03" db="EMBL/GenBank/DDBJ databases">
        <authorList>
            <person name="Ichikawa N."/>
            <person name="Kimura A."/>
            <person name="Kitahashi Y."/>
            <person name="Uohara A."/>
        </authorList>
    </citation>
    <scope>NUCLEOTIDE SEQUENCE [LARGE SCALE GENOMIC DNA]</scope>
    <source>
        <strain evidence="2 3">NBRC 108638</strain>
    </source>
</reference>
<dbReference type="AlphaFoldDB" id="A0A6V8L1A1"/>
<evidence type="ECO:0000313" key="2">
    <source>
        <dbReference type="EMBL" id="GFJ88581.1"/>
    </source>
</evidence>
<dbReference type="Proteomes" id="UP000482960">
    <property type="component" value="Unassembled WGS sequence"/>
</dbReference>
<comment type="caution">
    <text evidence="2">The sequence shown here is derived from an EMBL/GenBank/DDBJ whole genome shotgun (WGS) entry which is preliminary data.</text>
</comment>